<sequence length="94" mass="10523">MKSLTPNPQAEKRAEQTAVQLREACERDGVYLTADDRVAEESAAALIGMAAGSLKNCRQLGNGPDYYRCPAGGSRISYRLIDIAYWIENRREDW</sequence>
<name>A0A1G8R1C9_9GAMM</name>
<proteinExistence type="predicted"/>
<evidence type="ECO:0000313" key="2">
    <source>
        <dbReference type="Proteomes" id="UP000198525"/>
    </source>
</evidence>
<evidence type="ECO:0000313" key="1">
    <source>
        <dbReference type="EMBL" id="SDJ10673.1"/>
    </source>
</evidence>
<dbReference type="AlphaFoldDB" id="A0A1G8R1C9"/>
<dbReference type="Proteomes" id="UP000198525">
    <property type="component" value="Unassembled WGS sequence"/>
</dbReference>
<keyword evidence="2" id="KW-1185">Reference proteome</keyword>
<dbReference type="OrthoDB" id="7018279at2"/>
<protein>
    <submittedName>
        <fullName evidence="1">Uncharacterized protein</fullName>
    </submittedName>
</protein>
<reference evidence="1 2" key="1">
    <citation type="submission" date="2016-10" db="EMBL/GenBank/DDBJ databases">
        <authorList>
            <person name="de Groot N.N."/>
        </authorList>
    </citation>
    <scope>NUCLEOTIDE SEQUENCE [LARGE SCALE GENOMIC DNA]</scope>
    <source>
        <strain evidence="1 2">CGMCC 1.6133</strain>
    </source>
</reference>
<accession>A0A1G8R1C9</accession>
<gene>
    <name evidence="1" type="ORF">SAMN04487954_10356</name>
</gene>
<dbReference type="EMBL" id="FNES01000003">
    <property type="protein sequence ID" value="SDJ10673.1"/>
    <property type="molecule type" value="Genomic_DNA"/>
</dbReference>
<dbReference type="STRING" id="376427.SAMN04487954_10356"/>
<organism evidence="1 2">
    <name type="scientific">Billgrantia gudaonensis</name>
    <dbReference type="NCBI Taxonomy" id="376427"/>
    <lineage>
        <taxon>Bacteria</taxon>
        <taxon>Pseudomonadati</taxon>
        <taxon>Pseudomonadota</taxon>
        <taxon>Gammaproteobacteria</taxon>
        <taxon>Oceanospirillales</taxon>
        <taxon>Halomonadaceae</taxon>
        <taxon>Billgrantia</taxon>
    </lineage>
</organism>
<dbReference type="RefSeq" id="WP_143005071.1">
    <property type="nucleotide sequence ID" value="NZ_FNES01000003.1"/>
</dbReference>